<dbReference type="EC" id="3.1.1.61" evidence="5"/>
<evidence type="ECO:0000256" key="6">
    <source>
        <dbReference type="PROSITE-ProRule" id="PRU00050"/>
    </source>
</evidence>
<dbReference type="InterPro" id="IPR001789">
    <property type="entry name" value="Sig_transdc_resp-reg_receiver"/>
</dbReference>
<feature type="domain" description="Response regulatory" evidence="8">
    <location>
        <begin position="3"/>
        <end position="120"/>
    </location>
</feature>
<protein>
    <recommendedName>
        <fullName evidence="5">Protein-glutamate methylesterase/protein-glutamine glutaminase</fullName>
        <ecNumber evidence="5">3.1.1.61</ecNumber>
        <ecNumber evidence="5">3.5.1.44</ecNumber>
    </recommendedName>
</protein>
<dbReference type="InterPro" id="IPR035909">
    <property type="entry name" value="CheB_C"/>
</dbReference>
<dbReference type="Proteomes" id="UP000811844">
    <property type="component" value="Unassembled WGS sequence"/>
</dbReference>
<evidence type="ECO:0000256" key="3">
    <source>
        <dbReference type="ARBA" id="ARBA00022801"/>
    </source>
</evidence>
<dbReference type="CDD" id="cd16432">
    <property type="entry name" value="CheB_Rec"/>
    <property type="match status" value="1"/>
</dbReference>
<comment type="similarity">
    <text evidence="5">Belongs to the CheB family.</text>
</comment>
<evidence type="ECO:0000259" key="8">
    <source>
        <dbReference type="PROSITE" id="PS50110"/>
    </source>
</evidence>
<dbReference type="InterPro" id="IPR011006">
    <property type="entry name" value="CheY-like_superfamily"/>
</dbReference>
<feature type="active site" evidence="5 6">
    <location>
        <position position="285"/>
    </location>
</feature>
<dbReference type="EMBL" id="JAAIKR010000007">
    <property type="protein sequence ID" value="MBR9728066.1"/>
    <property type="molecule type" value="Genomic_DNA"/>
</dbReference>
<dbReference type="Gene3D" id="3.40.50.180">
    <property type="entry name" value="Methylesterase CheB, C-terminal domain"/>
    <property type="match status" value="1"/>
</dbReference>
<evidence type="ECO:0000256" key="1">
    <source>
        <dbReference type="ARBA" id="ARBA00022490"/>
    </source>
</evidence>
<dbReference type="PANTHER" id="PTHR42872:SF6">
    <property type="entry name" value="PROTEIN-GLUTAMATE METHYLESTERASE_PROTEIN-GLUTAMINE GLUTAMINASE"/>
    <property type="match status" value="1"/>
</dbReference>
<dbReference type="PIRSF" id="PIRSF000876">
    <property type="entry name" value="RR_chemtxs_CheB"/>
    <property type="match status" value="1"/>
</dbReference>
<dbReference type="InterPro" id="IPR008248">
    <property type="entry name" value="CheB-like"/>
</dbReference>
<sequence>MIKVLVIDDSALMRRLLSHMLSFADDIEVVGTAQDAYQAREQIKKLLPDVITLDIEMPKMDGLSFLSNLMRLRPMPVVMVSSLTEKGAAASLEAIALGAVDFIAKPKNNHPAGLALFQDYLIHKVRGAACAKFAKPNLQIPMTPHQPALSKLRSRLIAIGASTGGIEAIQHILQNMPLNCPPIVITQHIPPVFSSSFAKRLNLQCSIKVIEAKGAEKLTPGHAYIAPGDQHLTIDVNSNGEIYTKLVDSDPVNLHKPSVDMLFNSVAQQLPKTTIGIILTGMGQDGSEGLYNLHQAGAYTIAQDQPSSVVWGMPGAAVARGACNEQLPLNKISQRIINLLTIADKHPD</sequence>
<keyword evidence="11" id="KW-1185">Reference proteome</keyword>
<dbReference type="EC" id="3.5.1.44" evidence="5"/>
<comment type="caution">
    <text evidence="10">The sequence shown here is derived from an EMBL/GenBank/DDBJ whole genome shotgun (WGS) entry which is preliminary data.</text>
</comment>
<accession>A0ABS5I210</accession>
<evidence type="ECO:0000256" key="5">
    <source>
        <dbReference type="HAMAP-Rule" id="MF_00099"/>
    </source>
</evidence>
<organism evidence="10 11">
    <name type="scientific">Shewanella intestini</name>
    <dbReference type="NCBI Taxonomy" id="2017544"/>
    <lineage>
        <taxon>Bacteria</taxon>
        <taxon>Pseudomonadati</taxon>
        <taxon>Pseudomonadota</taxon>
        <taxon>Gammaproteobacteria</taxon>
        <taxon>Alteromonadales</taxon>
        <taxon>Shewanellaceae</taxon>
        <taxon>Shewanella</taxon>
    </lineage>
</organism>
<comment type="function">
    <text evidence="5">Involved in chemotaxis. Part of a chemotaxis signal transduction system that modulates chemotaxis in response to various stimuli. Catalyzes the demethylation of specific methylglutamate residues introduced into the chemoreceptors (methyl-accepting chemotaxis proteins or MCP) by CheR. Also mediates the irreversible deamidation of specific glutamine residues to glutamic acid.</text>
</comment>
<keyword evidence="2 5" id="KW-0145">Chemotaxis</keyword>
<dbReference type="PANTHER" id="PTHR42872">
    <property type="entry name" value="PROTEIN-GLUTAMATE METHYLESTERASE/PROTEIN-GLUTAMINE GLUTAMINASE"/>
    <property type="match status" value="1"/>
</dbReference>
<feature type="modified residue" description="4-aspartylphosphate" evidence="5 7">
    <location>
        <position position="54"/>
    </location>
</feature>
<dbReference type="NCBIfam" id="NF009206">
    <property type="entry name" value="PRK12555.1"/>
    <property type="match status" value="1"/>
</dbReference>
<comment type="catalytic activity">
    <reaction evidence="5">
        <text>L-glutaminyl-[protein] + H2O = L-glutamyl-[protein] + NH4(+)</text>
        <dbReference type="Rhea" id="RHEA:16441"/>
        <dbReference type="Rhea" id="RHEA-COMP:10207"/>
        <dbReference type="Rhea" id="RHEA-COMP:10208"/>
        <dbReference type="ChEBI" id="CHEBI:15377"/>
        <dbReference type="ChEBI" id="CHEBI:28938"/>
        <dbReference type="ChEBI" id="CHEBI:29973"/>
        <dbReference type="ChEBI" id="CHEBI:30011"/>
        <dbReference type="EC" id="3.5.1.44"/>
    </reaction>
</comment>
<feature type="active site" evidence="5 6">
    <location>
        <position position="188"/>
    </location>
</feature>
<dbReference type="SUPFAM" id="SSF52738">
    <property type="entry name" value="Methylesterase CheB, C-terminal domain"/>
    <property type="match status" value="1"/>
</dbReference>
<dbReference type="PROSITE" id="PS50122">
    <property type="entry name" value="CHEB"/>
    <property type="match status" value="1"/>
</dbReference>
<dbReference type="RefSeq" id="WP_153664474.1">
    <property type="nucleotide sequence ID" value="NZ_JAAIKR010000007.1"/>
</dbReference>
<dbReference type="InterPro" id="IPR000673">
    <property type="entry name" value="Sig_transdc_resp-reg_Me-estase"/>
</dbReference>
<comment type="catalytic activity">
    <reaction evidence="4 5">
        <text>[protein]-L-glutamate 5-O-methyl ester + H2O = L-glutamyl-[protein] + methanol + H(+)</text>
        <dbReference type="Rhea" id="RHEA:23236"/>
        <dbReference type="Rhea" id="RHEA-COMP:10208"/>
        <dbReference type="Rhea" id="RHEA-COMP:10311"/>
        <dbReference type="ChEBI" id="CHEBI:15377"/>
        <dbReference type="ChEBI" id="CHEBI:15378"/>
        <dbReference type="ChEBI" id="CHEBI:17790"/>
        <dbReference type="ChEBI" id="CHEBI:29973"/>
        <dbReference type="ChEBI" id="CHEBI:82795"/>
        <dbReference type="EC" id="3.1.1.61"/>
    </reaction>
</comment>
<name>A0ABS5I210_9GAMM</name>
<dbReference type="CDD" id="cd17541">
    <property type="entry name" value="REC_CheB-like"/>
    <property type="match status" value="1"/>
</dbReference>
<keyword evidence="3 5" id="KW-0378">Hydrolase</keyword>
<evidence type="ECO:0000313" key="11">
    <source>
        <dbReference type="Proteomes" id="UP000811844"/>
    </source>
</evidence>
<feature type="domain" description="CheB-type methylesterase" evidence="9">
    <location>
        <begin position="147"/>
        <end position="343"/>
    </location>
</feature>
<dbReference type="PROSITE" id="PS50110">
    <property type="entry name" value="RESPONSE_REGULATORY"/>
    <property type="match status" value="1"/>
</dbReference>
<comment type="PTM">
    <text evidence="5">Phosphorylated by CheA. Phosphorylation of the N-terminal regulatory domain activates the methylesterase activity.</text>
</comment>
<dbReference type="SMART" id="SM00448">
    <property type="entry name" value="REC"/>
    <property type="match status" value="1"/>
</dbReference>
<evidence type="ECO:0000256" key="2">
    <source>
        <dbReference type="ARBA" id="ARBA00022500"/>
    </source>
</evidence>
<dbReference type="HAMAP" id="MF_00099">
    <property type="entry name" value="CheB_chemtxs"/>
    <property type="match status" value="1"/>
</dbReference>
<comment type="subcellular location">
    <subcellularLocation>
        <location evidence="5">Cytoplasm</location>
    </subcellularLocation>
</comment>
<evidence type="ECO:0000259" key="9">
    <source>
        <dbReference type="PROSITE" id="PS50122"/>
    </source>
</evidence>
<evidence type="ECO:0000256" key="4">
    <source>
        <dbReference type="ARBA" id="ARBA00048267"/>
    </source>
</evidence>
<dbReference type="NCBIfam" id="NF001965">
    <property type="entry name" value="PRK00742.1"/>
    <property type="match status" value="1"/>
</dbReference>
<comment type="domain">
    <text evidence="5">Contains a C-terminal catalytic domain, and an N-terminal region which modulates catalytic activity.</text>
</comment>
<keyword evidence="5 7" id="KW-0597">Phosphoprotein</keyword>
<dbReference type="SUPFAM" id="SSF52172">
    <property type="entry name" value="CheY-like"/>
    <property type="match status" value="1"/>
</dbReference>
<dbReference type="Gene3D" id="3.40.50.2300">
    <property type="match status" value="1"/>
</dbReference>
<keyword evidence="1 5" id="KW-0963">Cytoplasm</keyword>
<gene>
    <name evidence="5" type="primary">cheB</name>
    <name evidence="10" type="ORF">G3R48_08730</name>
</gene>
<evidence type="ECO:0000256" key="7">
    <source>
        <dbReference type="PROSITE-ProRule" id="PRU00169"/>
    </source>
</evidence>
<reference evidence="10 11" key="1">
    <citation type="submission" date="2020-02" db="EMBL/GenBank/DDBJ databases">
        <title>Shewanella WXL01 sp. nov., a marine bacterium isolated from green algae in Luhuitou Fringing Reef (Northern South China Sea).</title>
        <authorList>
            <person name="Wang X."/>
        </authorList>
    </citation>
    <scope>NUCLEOTIDE SEQUENCE [LARGE SCALE GENOMIC DNA]</scope>
    <source>
        <strain evidence="10 11">MCCC 1A01895</strain>
    </source>
</reference>
<feature type="active site" evidence="5 6">
    <location>
        <position position="162"/>
    </location>
</feature>
<dbReference type="Pfam" id="PF01339">
    <property type="entry name" value="CheB_methylest"/>
    <property type="match status" value="1"/>
</dbReference>
<proteinExistence type="inferred from homology"/>
<dbReference type="Pfam" id="PF00072">
    <property type="entry name" value="Response_reg"/>
    <property type="match status" value="1"/>
</dbReference>
<evidence type="ECO:0000313" key="10">
    <source>
        <dbReference type="EMBL" id="MBR9728066.1"/>
    </source>
</evidence>